<protein>
    <submittedName>
        <fullName evidence="1">Uncharacterized protein</fullName>
    </submittedName>
</protein>
<dbReference type="OrthoDB" id="18915at2759"/>
<sequence length="61" mass="6798">MAAEEPERQKLQCTDGVNCLTYDKAIIAQQDRIQQEIAGQTPLLSDRYELTTEGTKAVGKE</sequence>
<dbReference type="AlphaFoldDB" id="A0A2G9S4P9"/>
<proteinExistence type="predicted"/>
<accession>A0A2G9S4P9</accession>
<name>A0A2G9S4P9_AQUCT</name>
<organism evidence="1">
    <name type="scientific">Aquarana catesbeiana</name>
    <name type="common">American bullfrog</name>
    <name type="synonym">Rana catesbeiana</name>
    <dbReference type="NCBI Taxonomy" id="8400"/>
    <lineage>
        <taxon>Eukaryota</taxon>
        <taxon>Metazoa</taxon>
        <taxon>Chordata</taxon>
        <taxon>Craniata</taxon>
        <taxon>Vertebrata</taxon>
        <taxon>Euteleostomi</taxon>
        <taxon>Amphibia</taxon>
        <taxon>Batrachia</taxon>
        <taxon>Anura</taxon>
        <taxon>Neobatrachia</taxon>
        <taxon>Ranoidea</taxon>
        <taxon>Ranidae</taxon>
        <taxon>Aquarana</taxon>
    </lineage>
</organism>
<reference evidence="1" key="1">
    <citation type="submission" date="2017-08" db="EMBL/GenBank/DDBJ databases">
        <title>Assembly of the North American Bullfrog Genome.</title>
        <authorList>
            <person name="Warren R.L."/>
            <person name="Vandervalk B.P."/>
            <person name="Kucuk E."/>
            <person name="Birol I."/>
            <person name="Helbing C."/>
            <person name="Pandoh P."/>
            <person name="Behsaz B."/>
            <person name="Mohamadi H."/>
            <person name="Chu J."/>
            <person name="Jackman S."/>
            <person name="Hammond S.A."/>
            <person name="Veldhoen N."/>
            <person name="Kirk H."/>
            <person name="Zhao Y."/>
            <person name="Coope R."/>
            <person name="Pleasance S."/>
            <person name="Moore R."/>
            <person name="Holt R."/>
        </authorList>
    </citation>
    <scope>NUCLEOTIDE SEQUENCE</scope>
    <source>
        <strain evidence="1">Bruno</strain>
        <tissue evidence="1">Liver</tissue>
    </source>
</reference>
<evidence type="ECO:0000313" key="1">
    <source>
        <dbReference type="EMBL" id="PIO35112.1"/>
    </source>
</evidence>
<gene>
    <name evidence="1" type="ORF">AB205_0119730</name>
</gene>
<dbReference type="EMBL" id="KV926948">
    <property type="protein sequence ID" value="PIO35112.1"/>
    <property type="molecule type" value="Genomic_DNA"/>
</dbReference>